<dbReference type="eggNOG" id="COG3086">
    <property type="taxonomic scope" value="Bacteria"/>
</dbReference>
<keyword evidence="1" id="KW-0472">Membrane</keyword>
<sequence length="150" mass="16664">MKELMQVRNVDDRYVYLTLMVNEATCSACALSGTCSVKGNEKDIKIQKKSIKSELLPILPGDIVVVDLKYNEAVLSLIVYGIPLLGFITGVLLSYLMKFSDIISFAVGIGFAGAGFLLTRLFDKKYKIEITDVKRSVGTQLFQNEKDENL</sequence>
<evidence type="ECO:0000256" key="1">
    <source>
        <dbReference type="SAM" id="Phobius"/>
    </source>
</evidence>
<organism evidence="2 3">
    <name type="scientific">Fervidobacterium nodosum (strain ATCC 35602 / DSM 5306 / Rt17-B1)</name>
    <dbReference type="NCBI Taxonomy" id="381764"/>
    <lineage>
        <taxon>Bacteria</taxon>
        <taxon>Thermotogati</taxon>
        <taxon>Thermotogota</taxon>
        <taxon>Thermotogae</taxon>
        <taxon>Thermotogales</taxon>
        <taxon>Fervidobacteriaceae</taxon>
        <taxon>Fervidobacterium</taxon>
    </lineage>
</organism>
<dbReference type="AlphaFoldDB" id="A7HN74"/>
<dbReference type="EMBL" id="CP000771">
    <property type="protein sequence ID" value="ABS61357.1"/>
    <property type="molecule type" value="Genomic_DNA"/>
</dbReference>
<dbReference type="HOGENOM" id="CLU_124911_1_0_0"/>
<protein>
    <submittedName>
        <fullName evidence="2">Positive regulator of sigma E, RseC/MucC</fullName>
    </submittedName>
</protein>
<reference evidence="2 3" key="1">
    <citation type="submission" date="2007-07" db="EMBL/GenBank/DDBJ databases">
        <title>Complete sequence of Fervidobacterium nodosum Rt17-B1.</title>
        <authorList>
            <consortium name="US DOE Joint Genome Institute"/>
            <person name="Copeland A."/>
            <person name="Lucas S."/>
            <person name="Lapidus A."/>
            <person name="Barry K."/>
            <person name="Glavina del Rio T."/>
            <person name="Dalin E."/>
            <person name="Tice H."/>
            <person name="Pitluck S."/>
            <person name="Saunders E."/>
            <person name="Brettin T."/>
            <person name="Bruce D."/>
            <person name="Detter J.C."/>
            <person name="Han C."/>
            <person name="Schmutz J."/>
            <person name="Larimer F."/>
            <person name="Land M."/>
            <person name="Hauser L."/>
            <person name="Kyrpides N."/>
            <person name="Mikhailova N."/>
            <person name="Nelson K."/>
            <person name="Gogarten J.P."/>
            <person name="Noll K."/>
            <person name="Richardson P."/>
        </authorList>
    </citation>
    <scope>NUCLEOTIDE SEQUENCE [LARGE SCALE GENOMIC DNA]</scope>
    <source>
        <strain evidence="3">ATCC 35602 / DSM 5306 / Rt17-B1</strain>
    </source>
</reference>
<keyword evidence="3" id="KW-1185">Reference proteome</keyword>
<dbReference type="Proteomes" id="UP000002415">
    <property type="component" value="Chromosome"/>
</dbReference>
<keyword evidence="1" id="KW-1133">Transmembrane helix</keyword>
<dbReference type="STRING" id="381764.Fnod_1514"/>
<dbReference type="KEGG" id="fno:Fnod_1514"/>
<keyword evidence="1" id="KW-0812">Transmembrane</keyword>
<name>A7HN74_FERNB</name>
<feature type="transmembrane region" description="Helical" evidence="1">
    <location>
        <begin position="77"/>
        <end position="96"/>
    </location>
</feature>
<evidence type="ECO:0000313" key="2">
    <source>
        <dbReference type="EMBL" id="ABS61357.1"/>
    </source>
</evidence>
<dbReference type="PANTHER" id="PTHR35867:SF1">
    <property type="entry name" value="PROTEIN RSEC"/>
    <property type="match status" value="1"/>
</dbReference>
<dbReference type="RefSeq" id="WP_011994662.1">
    <property type="nucleotide sequence ID" value="NC_009718.1"/>
</dbReference>
<dbReference type="Pfam" id="PF04246">
    <property type="entry name" value="RseC_MucC"/>
    <property type="match status" value="1"/>
</dbReference>
<dbReference type="InterPro" id="IPR007359">
    <property type="entry name" value="SigmaE_reg_RseC_MucC"/>
</dbReference>
<gene>
    <name evidence="2" type="ordered locus">Fnod_1514</name>
</gene>
<accession>A7HN74</accession>
<dbReference type="OrthoDB" id="47359at2"/>
<reference evidence="2 3" key="2">
    <citation type="journal article" date="2009" name="Proc. Natl. Acad. Sci. U.S.A.">
        <title>On the chimeric nature, thermophilic origin, and phylogenetic placement of the Thermotogales.</title>
        <authorList>
            <person name="Zhaxybayeva O."/>
            <person name="Swithers K.S."/>
            <person name="Lapierre P."/>
            <person name="Fournier G.P."/>
            <person name="Bickhart D.M."/>
            <person name="DeBoy R.T."/>
            <person name="Nelson K.E."/>
            <person name="Nesbo C.L."/>
            <person name="Doolittle W.F."/>
            <person name="Gogarten J.P."/>
            <person name="Noll K.M."/>
        </authorList>
    </citation>
    <scope>NUCLEOTIDE SEQUENCE [LARGE SCALE GENOMIC DNA]</scope>
    <source>
        <strain evidence="3">ATCC 35602 / DSM 5306 / Rt17-B1</strain>
    </source>
</reference>
<feature type="transmembrane region" description="Helical" evidence="1">
    <location>
        <begin position="102"/>
        <end position="122"/>
    </location>
</feature>
<proteinExistence type="predicted"/>
<dbReference type="PANTHER" id="PTHR35867">
    <property type="entry name" value="PROTEIN RSEC"/>
    <property type="match status" value="1"/>
</dbReference>
<evidence type="ECO:0000313" key="3">
    <source>
        <dbReference type="Proteomes" id="UP000002415"/>
    </source>
</evidence>